<dbReference type="Gene3D" id="2.160.20.10">
    <property type="entry name" value="Single-stranded right-handed beta-helix, Pectin lyase-like"/>
    <property type="match status" value="1"/>
</dbReference>
<sequence length="193" mass="21707">MISNNLAINQFFLKKKSASDDDRELDNDFPTWVTPGDQKLLHTGSLRTKANLVVSQARGSKFRTIQLALKYAACYNHRNKRYIIYIKRGVYKENIEIGNDLNNIMFLGDGARYTIIPGSRSVGGGFTTYSSATVVYLIIIRMLVLEVALQKAQEAQSCSNDLSNKSKSKRKMVVWLDCNKIWVQFAMVRAGGG</sequence>
<keyword evidence="8" id="KW-1185">Reference proteome</keyword>
<dbReference type="GO" id="GO:0042545">
    <property type="term" value="P:cell wall modification"/>
    <property type="evidence" value="ECO:0007669"/>
    <property type="project" value="InterPro"/>
</dbReference>
<gene>
    <name evidence="7" type="ORF">LSALG_LOCUS31920</name>
</gene>
<dbReference type="Pfam" id="PF01095">
    <property type="entry name" value="Pectinesterase"/>
    <property type="match status" value="1"/>
</dbReference>
<accession>A0AA35ZJ19</accession>
<keyword evidence="3" id="KW-0063">Aspartyl esterase</keyword>
<dbReference type="InterPro" id="IPR011050">
    <property type="entry name" value="Pectin_lyase_fold/virulence"/>
</dbReference>
<protein>
    <recommendedName>
        <fullName evidence="6">Pectinesterase catalytic domain-containing protein</fullName>
    </recommendedName>
</protein>
<evidence type="ECO:0000313" key="8">
    <source>
        <dbReference type="Proteomes" id="UP001177003"/>
    </source>
</evidence>
<evidence type="ECO:0000256" key="1">
    <source>
        <dbReference type="ARBA" id="ARBA00005184"/>
    </source>
</evidence>
<organism evidence="7 8">
    <name type="scientific">Lactuca saligna</name>
    <name type="common">Willowleaf lettuce</name>
    <dbReference type="NCBI Taxonomy" id="75948"/>
    <lineage>
        <taxon>Eukaryota</taxon>
        <taxon>Viridiplantae</taxon>
        <taxon>Streptophyta</taxon>
        <taxon>Embryophyta</taxon>
        <taxon>Tracheophyta</taxon>
        <taxon>Spermatophyta</taxon>
        <taxon>Magnoliopsida</taxon>
        <taxon>eudicotyledons</taxon>
        <taxon>Gunneridae</taxon>
        <taxon>Pentapetalae</taxon>
        <taxon>asterids</taxon>
        <taxon>campanulids</taxon>
        <taxon>Asterales</taxon>
        <taxon>Asteraceae</taxon>
        <taxon>Cichorioideae</taxon>
        <taxon>Cichorieae</taxon>
        <taxon>Lactucinae</taxon>
        <taxon>Lactuca</taxon>
    </lineage>
</organism>
<proteinExistence type="predicted"/>
<dbReference type="GO" id="GO:0030599">
    <property type="term" value="F:pectinesterase activity"/>
    <property type="evidence" value="ECO:0007669"/>
    <property type="project" value="UniProtKB-EC"/>
</dbReference>
<evidence type="ECO:0000259" key="6">
    <source>
        <dbReference type="Pfam" id="PF01095"/>
    </source>
</evidence>
<feature type="domain" description="Pectinesterase catalytic" evidence="6">
    <location>
        <begin position="51"/>
        <end position="135"/>
    </location>
</feature>
<dbReference type="InterPro" id="IPR012334">
    <property type="entry name" value="Pectin_lyas_fold"/>
</dbReference>
<comment type="pathway">
    <text evidence="1">Glycan metabolism; pectin degradation; 2-dehydro-3-deoxy-D-gluconate from pectin: step 1/5.</text>
</comment>
<dbReference type="EMBL" id="OX465083">
    <property type="protein sequence ID" value="CAI9292877.1"/>
    <property type="molecule type" value="Genomic_DNA"/>
</dbReference>
<evidence type="ECO:0000313" key="7">
    <source>
        <dbReference type="EMBL" id="CAI9292877.1"/>
    </source>
</evidence>
<evidence type="ECO:0000256" key="5">
    <source>
        <dbReference type="ARBA" id="ARBA00047928"/>
    </source>
</evidence>
<keyword evidence="2" id="KW-0378">Hydrolase</keyword>
<dbReference type="AlphaFoldDB" id="A0AA35ZJ19"/>
<evidence type="ECO:0000256" key="2">
    <source>
        <dbReference type="ARBA" id="ARBA00022801"/>
    </source>
</evidence>
<name>A0AA35ZJ19_LACSI</name>
<dbReference type="InterPro" id="IPR000070">
    <property type="entry name" value="Pectinesterase_cat"/>
</dbReference>
<dbReference type="PANTHER" id="PTHR31707">
    <property type="entry name" value="PECTINESTERASE"/>
    <property type="match status" value="1"/>
</dbReference>
<reference evidence="7" key="1">
    <citation type="submission" date="2023-04" db="EMBL/GenBank/DDBJ databases">
        <authorList>
            <person name="Vijverberg K."/>
            <person name="Xiong W."/>
            <person name="Schranz E."/>
        </authorList>
    </citation>
    <scope>NUCLEOTIDE SEQUENCE</scope>
</reference>
<evidence type="ECO:0000256" key="3">
    <source>
        <dbReference type="ARBA" id="ARBA00023085"/>
    </source>
</evidence>
<comment type="catalytic activity">
    <reaction evidence="5">
        <text>[(1-&gt;4)-alpha-D-galacturonosyl methyl ester](n) + n H2O = [(1-&gt;4)-alpha-D-galacturonosyl](n) + n methanol + n H(+)</text>
        <dbReference type="Rhea" id="RHEA:22380"/>
        <dbReference type="Rhea" id="RHEA-COMP:14570"/>
        <dbReference type="Rhea" id="RHEA-COMP:14573"/>
        <dbReference type="ChEBI" id="CHEBI:15377"/>
        <dbReference type="ChEBI" id="CHEBI:15378"/>
        <dbReference type="ChEBI" id="CHEBI:17790"/>
        <dbReference type="ChEBI" id="CHEBI:140522"/>
        <dbReference type="ChEBI" id="CHEBI:140523"/>
        <dbReference type="EC" id="3.1.1.11"/>
    </reaction>
</comment>
<dbReference type="Proteomes" id="UP001177003">
    <property type="component" value="Chromosome 7"/>
</dbReference>
<dbReference type="SUPFAM" id="SSF51126">
    <property type="entry name" value="Pectin lyase-like"/>
    <property type="match status" value="1"/>
</dbReference>
<evidence type="ECO:0000256" key="4">
    <source>
        <dbReference type="ARBA" id="ARBA00023316"/>
    </source>
</evidence>
<keyword evidence="4" id="KW-0961">Cell wall biogenesis/degradation</keyword>